<dbReference type="Gene3D" id="1.20.1250.20">
    <property type="entry name" value="MFS general substrate transporter like domains"/>
    <property type="match status" value="1"/>
</dbReference>
<dbReference type="GeneID" id="62197002"/>
<feature type="transmembrane region" description="Helical" evidence="6">
    <location>
        <begin position="422"/>
        <end position="443"/>
    </location>
</feature>
<evidence type="ECO:0000256" key="2">
    <source>
        <dbReference type="ARBA" id="ARBA00022448"/>
    </source>
</evidence>
<reference evidence="7" key="1">
    <citation type="submission" date="2020-10" db="EMBL/GenBank/DDBJ databases">
        <authorList>
            <person name="Roach M.J.R."/>
        </authorList>
    </citation>
    <scope>NUCLEOTIDE SEQUENCE</scope>
    <source>
        <strain evidence="7">CBS 1945</strain>
    </source>
</reference>
<dbReference type="GO" id="GO:0016020">
    <property type="term" value="C:membrane"/>
    <property type="evidence" value="ECO:0007669"/>
    <property type="project" value="UniProtKB-SubCell"/>
</dbReference>
<comment type="subcellular location">
    <subcellularLocation>
        <location evidence="1">Membrane</location>
        <topology evidence="1">Multi-pass membrane protein</topology>
    </subcellularLocation>
</comment>
<feature type="transmembrane region" description="Helical" evidence="6">
    <location>
        <begin position="333"/>
        <end position="355"/>
    </location>
</feature>
<dbReference type="KEGG" id="bnn:FOA43_003602"/>
<evidence type="ECO:0000256" key="3">
    <source>
        <dbReference type="ARBA" id="ARBA00022692"/>
    </source>
</evidence>
<evidence type="ECO:0000256" key="6">
    <source>
        <dbReference type="SAM" id="Phobius"/>
    </source>
</evidence>
<evidence type="ECO:0000256" key="1">
    <source>
        <dbReference type="ARBA" id="ARBA00004141"/>
    </source>
</evidence>
<name>A0A875S4I0_EENNA</name>
<accession>A0A875S4I0</accession>
<evidence type="ECO:0000313" key="7">
    <source>
        <dbReference type="EMBL" id="QPG76216.1"/>
    </source>
</evidence>
<evidence type="ECO:0000313" key="8">
    <source>
        <dbReference type="Proteomes" id="UP000662931"/>
    </source>
</evidence>
<dbReference type="SUPFAM" id="SSF103473">
    <property type="entry name" value="MFS general substrate transporter"/>
    <property type="match status" value="1"/>
</dbReference>
<dbReference type="EMBL" id="CP064815">
    <property type="protein sequence ID" value="QPG76216.1"/>
    <property type="molecule type" value="Genomic_DNA"/>
</dbReference>
<dbReference type="GO" id="GO:0033229">
    <property type="term" value="F:cysteine transmembrane transporter activity"/>
    <property type="evidence" value="ECO:0007669"/>
    <property type="project" value="TreeGrafter"/>
</dbReference>
<keyword evidence="4 6" id="KW-1133">Transmembrane helix</keyword>
<dbReference type="RefSeq" id="XP_038779781.1">
    <property type="nucleotide sequence ID" value="XM_038923853.1"/>
</dbReference>
<dbReference type="InterPro" id="IPR011701">
    <property type="entry name" value="MFS"/>
</dbReference>
<keyword evidence="3 6" id="KW-0812">Transmembrane</keyword>
<dbReference type="OrthoDB" id="3639251at2759"/>
<keyword evidence="8" id="KW-1185">Reference proteome</keyword>
<gene>
    <name evidence="7" type="ORF">FOA43_003602</name>
</gene>
<protein>
    <submittedName>
        <fullName evidence="7">Uncharacterized protein</fullName>
    </submittedName>
</protein>
<feature type="transmembrane region" description="Helical" evidence="6">
    <location>
        <begin position="164"/>
        <end position="184"/>
    </location>
</feature>
<feature type="transmembrane region" description="Helical" evidence="6">
    <location>
        <begin position="362"/>
        <end position="381"/>
    </location>
</feature>
<feature type="transmembrane region" description="Helical" evidence="6">
    <location>
        <begin position="387"/>
        <end position="410"/>
    </location>
</feature>
<feature type="transmembrane region" description="Helical" evidence="6">
    <location>
        <begin position="455"/>
        <end position="477"/>
    </location>
</feature>
<feature type="transmembrane region" description="Helical" evidence="6">
    <location>
        <begin position="227"/>
        <end position="247"/>
    </location>
</feature>
<dbReference type="PANTHER" id="PTHR43791:SF63">
    <property type="entry name" value="HIGH AFFINITY CYSTEINE TRANSPORTER"/>
    <property type="match status" value="1"/>
</dbReference>
<dbReference type="AlphaFoldDB" id="A0A875S4I0"/>
<dbReference type="InterPro" id="IPR036259">
    <property type="entry name" value="MFS_trans_sf"/>
</dbReference>
<feature type="transmembrane region" description="Helical" evidence="6">
    <location>
        <begin position="65"/>
        <end position="82"/>
    </location>
</feature>
<feature type="transmembrane region" description="Helical" evidence="6">
    <location>
        <begin position="196"/>
        <end position="215"/>
    </location>
</feature>
<organism evidence="7 8">
    <name type="scientific">Eeniella nana</name>
    <name type="common">Yeast</name>
    <name type="synonym">Brettanomyces nanus</name>
    <dbReference type="NCBI Taxonomy" id="13502"/>
    <lineage>
        <taxon>Eukaryota</taxon>
        <taxon>Fungi</taxon>
        <taxon>Dikarya</taxon>
        <taxon>Ascomycota</taxon>
        <taxon>Saccharomycotina</taxon>
        <taxon>Pichiomycetes</taxon>
        <taxon>Pichiales</taxon>
        <taxon>Pichiaceae</taxon>
        <taxon>Brettanomyces</taxon>
    </lineage>
</organism>
<keyword evidence="2" id="KW-0813">Transport</keyword>
<evidence type="ECO:0000256" key="4">
    <source>
        <dbReference type="ARBA" id="ARBA00022989"/>
    </source>
</evidence>
<dbReference type="PANTHER" id="PTHR43791">
    <property type="entry name" value="PERMEASE-RELATED"/>
    <property type="match status" value="1"/>
</dbReference>
<evidence type="ECO:0000256" key="5">
    <source>
        <dbReference type="ARBA" id="ARBA00023136"/>
    </source>
</evidence>
<dbReference type="Pfam" id="PF07690">
    <property type="entry name" value="MFS_1"/>
    <property type="match status" value="1"/>
</dbReference>
<dbReference type="Proteomes" id="UP000662931">
    <property type="component" value="Chromosome 4"/>
</dbReference>
<sequence length="528" mass="59262">MSSSQNANSSGEKISDLNVVNAVATTKRRVIKSRDADVTLKFMERNGGEVPEITPERERKLAKKTTIIIILLTSITNLLLYSDKATLSYASIFELWKDTNLNQNRYNNANTLFYVGYMVGQVNLLLMQRLPIGRLLSVLVFVWAALMFLHCTAHNYQGIYALRFFLGFVESIVIPILNTTMAQFLTADEKAATAPVFYSTCLGVTIPVGFIAYGVLHANVAIPIWKLFMIIIGSCTIAWLVIVVFFYPNNPTDARFLSTEEKVWVIRRVQRTTGASIEQKVFKKHQAKEALKDPITWLFGLFFLLQQLANNLPYQQNLLFEGIGNIDNLDSTLVSVASGGFAAICCFIATGIMYYKRNITAYSVFFWTIPSFAASIAVVALPWDDKIALLGMLCLASPLFGIPWILMFSWNSTSCSGYTKKLIRNAVVMLCYGIANLISPQLWQESDGPRYIPAWIVQIVLSFFTAPIIALVIRYLLNKRNILREAASQEKSETSSGYVEEDDGAEIKVNKASLDLTDFENEEFIYPL</sequence>
<feature type="transmembrane region" description="Helical" evidence="6">
    <location>
        <begin position="132"/>
        <end position="152"/>
    </location>
</feature>
<keyword evidence="5 6" id="KW-0472">Membrane</keyword>
<proteinExistence type="predicted"/>